<evidence type="ECO:0000256" key="6">
    <source>
        <dbReference type="RuleBase" id="RU000648"/>
    </source>
</evidence>
<feature type="signal peptide" evidence="9">
    <location>
        <begin position="1"/>
        <end position="15"/>
    </location>
</feature>
<comment type="function">
    <text evidence="6">Calsequestrin is a high-capacity, moderate affinity, calcium-binding protein and thus acts as an internal calcium store in muscle.</text>
</comment>
<dbReference type="InterPro" id="IPR036249">
    <property type="entry name" value="Thioredoxin-like_sf"/>
</dbReference>
<keyword evidence="4" id="KW-0703">Sarcoplasmic reticulum</keyword>
<dbReference type="Pfam" id="PF01216">
    <property type="entry name" value="Calsequestrin"/>
    <property type="match status" value="1"/>
</dbReference>
<feature type="chain" id="PRO_5043590478" description="Calsequestrin" evidence="9">
    <location>
        <begin position="16"/>
        <end position="1095"/>
    </location>
</feature>
<dbReference type="InterPro" id="IPR041859">
    <property type="entry name" value="Calsequestrin_N"/>
</dbReference>
<dbReference type="PANTHER" id="PTHR10033">
    <property type="entry name" value="CALSEQUESTRIN"/>
    <property type="match status" value="1"/>
</dbReference>
<accession>A0A8R1YF46</accession>
<dbReference type="Pfam" id="PF25057">
    <property type="entry name" value="CUT_N"/>
    <property type="match status" value="1"/>
</dbReference>
<sequence length="1095" mass="124559">MHFLLLSSLFFLTKAIEDVRILGTPSLTCTSRYAVISFETSEPFQGRVSVLNSNDSSCISEYSYNLNNNATVFIDLEQCTQSHFANNGSRIMQAHVDISFHPLAVTNFDRVFHLQCIDNSFVTSSLSSHDGSLPIAKCAHSTRPASRWESSTFFRLGDSVVHEWNCIFDRKEHGKYNTFLTNCNAISKNGEVIHLVDENGCIVDPELLGELVYNNYTSRIYGRSRMFRFASGEMYRMECHMQMCLKASTCGPRTTPPRCAFTKEDFERRYDPKAARNGETNFNPGTREDGRTTNGLPPQRMRTFFTLSICVCPVRDGLPFDHDILVSSDWMTVHHNHFTDIDQITERFYLSTELNRSMIMAPPGPRKHFLLGLQSKDGLTGAEDSLIEEALRLANVENSVAALPSSFPTIHPVDPSLSTLPMTVFTDISHSPNDLTISKAESFTQPTIITSTREPLVTATTFLLETPLLIDKNTQSPISISRSTDAGFFEASTSFPPIIPEFSTVNTPTILEITRQGMGEIPLVTEPPGVRIDGTNRVAHRPPPIHKHVDIPGVENKRTFHSKNRDWRLDDGSFNDTDTQPQNITCNNTTLLAAEIGNVCRWSGFEHVLLIWSIFSLTGWICLAVFVVYRFHSHRPEWVEFRPHDTLSSSRPPPNLSLSRPEIPWSHPDAFEHRLRHAYRPSVHSSREAVFQMRSLAWMAVLAAVAYAATTPAAKKNDDLDCMFLGYPELEYDGYDRTEVLTEKNFNKTVFAEDAKSVVFFNDVEEDDSEMDQYECFLQLSAQVMTKRGYNFYTVNTTKEIRLRKQEEVDKGEDTIHVYKDGYKIEFNGVRDPETFVSWLMDIPDDPVTIINDEHDLDEFEDLEDTHVRIIGYFEPGSAALKEFEEAAEDFMGEVEFFAVVTSYWARKVGLRRVGEVQMYRPFEEDPIFAPSSADTEDEFEDWVEKHKEPVMQKLTLENYFNVWRDPEEDEKMILAFVDEETREGRSMKKLLDKLADENSEYAGTLEIEMFGIDIEEGPQLGLVDISEKEGIWFDMSQVNLDDPKKHSDSNFEVLQAWIDQIMAGSISLDDDDDEPEPPAPPPPPPKGKKAKKEL</sequence>
<feature type="region of interest" description="Disordered" evidence="7">
    <location>
        <begin position="270"/>
        <end position="297"/>
    </location>
</feature>
<dbReference type="PRINTS" id="PR00312">
    <property type="entry name" value="CALSEQUESTRN"/>
</dbReference>
<dbReference type="Proteomes" id="UP000005239">
    <property type="component" value="Unassembled WGS sequence"/>
</dbReference>
<dbReference type="Gene3D" id="3.40.30.10">
    <property type="entry name" value="Glutaredoxin"/>
    <property type="match status" value="3"/>
</dbReference>
<keyword evidence="9" id="KW-0732">Signal</keyword>
<name>A0A2A6D0L7_PRIPA</name>
<evidence type="ECO:0000256" key="5">
    <source>
        <dbReference type="ARBA" id="ARBA00023179"/>
    </source>
</evidence>
<keyword evidence="8" id="KW-1133">Transmembrane helix</keyword>
<keyword evidence="8" id="KW-0472">Membrane</keyword>
<evidence type="ECO:0000256" key="2">
    <source>
        <dbReference type="ARBA" id="ARBA00010987"/>
    </source>
</evidence>
<dbReference type="SUPFAM" id="SSF52833">
    <property type="entry name" value="Thioredoxin-like"/>
    <property type="match status" value="3"/>
</dbReference>
<dbReference type="InterPro" id="IPR056953">
    <property type="entry name" value="CUT_N"/>
</dbReference>
<reference evidence="11" key="1">
    <citation type="journal article" date="2008" name="Nat. Genet.">
        <title>The Pristionchus pacificus genome provides a unique perspective on nematode lifestyle and parasitism.</title>
        <authorList>
            <person name="Dieterich C."/>
            <person name="Clifton S.W."/>
            <person name="Schuster L.N."/>
            <person name="Chinwalla A."/>
            <person name="Delehaunty K."/>
            <person name="Dinkelacker I."/>
            <person name="Fulton L."/>
            <person name="Fulton R."/>
            <person name="Godfrey J."/>
            <person name="Minx P."/>
            <person name="Mitreva M."/>
            <person name="Roeseler W."/>
            <person name="Tian H."/>
            <person name="Witte H."/>
            <person name="Yang S.P."/>
            <person name="Wilson R.K."/>
            <person name="Sommer R.J."/>
        </authorList>
    </citation>
    <scope>NUCLEOTIDE SEQUENCE [LARGE SCALE GENOMIC DNA]</scope>
    <source>
        <strain evidence="11">PS312</strain>
    </source>
</reference>
<dbReference type="PANTHER" id="PTHR10033:SF0">
    <property type="entry name" value="CALSEQUESTRIN"/>
    <property type="match status" value="1"/>
</dbReference>
<evidence type="ECO:0000256" key="8">
    <source>
        <dbReference type="SAM" id="Phobius"/>
    </source>
</evidence>
<feature type="transmembrane region" description="Helical" evidence="8">
    <location>
        <begin position="696"/>
        <end position="714"/>
    </location>
</feature>
<comment type="similarity">
    <text evidence="2 6">Belongs to the calsequestrin family.</text>
</comment>
<feature type="transmembrane region" description="Helical" evidence="8">
    <location>
        <begin position="609"/>
        <end position="629"/>
    </location>
</feature>
<evidence type="ECO:0000256" key="1">
    <source>
        <dbReference type="ARBA" id="ARBA00004564"/>
    </source>
</evidence>
<evidence type="ECO:0000256" key="4">
    <source>
        <dbReference type="ARBA" id="ARBA00022951"/>
    </source>
</evidence>
<dbReference type="GO" id="GO:0005509">
    <property type="term" value="F:calcium ion binding"/>
    <property type="evidence" value="ECO:0007669"/>
    <property type="project" value="InterPro"/>
</dbReference>
<protein>
    <recommendedName>
        <fullName evidence="6">Calsequestrin</fullName>
    </recommendedName>
</protein>
<keyword evidence="8" id="KW-0812">Transmembrane</keyword>
<dbReference type="AlphaFoldDB" id="A0A2A6D0L7"/>
<evidence type="ECO:0000256" key="9">
    <source>
        <dbReference type="SAM" id="SignalP"/>
    </source>
</evidence>
<keyword evidence="3 6" id="KW-0106">Calcium</keyword>
<evidence type="ECO:0000256" key="3">
    <source>
        <dbReference type="ARBA" id="ARBA00022837"/>
    </source>
</evidence>
<dbReference type="Pfam" id="PF25301">
    <property type="entry name" value="CUT_C"/>
    <property type="match status" value="1"/>
</dbReference>
<organism evidence="10 11">
    <name type="scientific">Pristionchus pacificus</name>
    <name type="common">Parasitic nematode worm</name>
    <dbReference type="NCBI Taxonomy" id="54126"/>
    <lineage>
        <taxon>Eukaryota</taxon>
        <taxon>Metazoa</taxon>
        <taxon>Ecdysozoa</taxon>
        <taxon>Nematoda</taxon>
        <taxon>Chromadorea</taxon>
        <taxon>Rhabditida</taxon>
        <taxon>Rhabditina</taxon>
        <taxon>Diplogasteromorpha</taxon>
        <taxon>Diplogasteroidea</taxon>
        <taxon>Neodiplogasteridae</taxon>
        <taxon>Pristionchus</taxon>
    </lineage>
</organism>
<gene>
    <name evidence="10" type="primary">WBGene00108256</name>
</gene>
<feature type="region of interest" description="Disordered" evidence="7">
    <location>
        <begin position="1065"/>
        <end position="1095"/>
    </location>
</feature>
<dbReference type="CDD" id="cd03065">
    <property type="entry name" value="PDI_b_Calsequestrin_N"/>
    <property type="match status" value="1"/>
</dbReference>
<dbReference type="FunFam" id="3.40.30.10:FF:000344">
    <property type="entry name" value="Calsequestrin"/>
    <property type="match status" value="1"/>
</dbReference>
<dbReference type="CDD" id="cd03066">
    <property type="entry name" value="PDI_b_Calsequestrin_middle"/>
    <property type="match status" value="1"/>
</dbReference>
<proteinExistence type="inferred from homology"/>
<dbReference type="PROSITE" id="PS51034">
    <property type="entry name" value="ZP_2"/>
    <property type="match status" value="1"/>
</dbReference>
<reference evidence="10" key="2">
    <citation type="submission" date="2022-06" db="UniProtKB">
        <authorList>
            <consortium name="EnsemblMetazoa"/>
        </authorList>
    </citation>
    <scope>IDENTIFICATION</scope>
    <source>
        <strain evidence="10">PS312</strain>
    </source>
</reference>
<comment type="subcellular location">
    <subcellularLocation>
        <location evidence="1">Sarcoplasmic reticulum lumen</location>
    </subcellularLocation>
</comment>
<dbReference type="InterPro" id="IPR001507">
    <property type="entry name" value="ZP_dom"/>
</dbReference>
<evidence type="ECO:0000256" key="7">
    <source>
        <dbReference type="SAM" id="MobiDB-lite"/>
    </source>
</evidence>
<keyword evidence="5" id="KW-0514">Muscle protein</keyword>
<dbReference type="InterPro" id="IPR057475">
    <property type="entry name" value="CUT_C"/>
</dbReference>
<evidence type="ECO:0000313" key="11">
    <source>
        <dbReference type="Proteomes" id="UP000005239"/>
    </source>
</evidence>
<evidence type="ECO:0000313" key="10">
    <source>
        <dbReference type="EnsemblMetazoa" id="PPA18702.1"/>
    </source>
</evidence>
<dbReference type="GO" id="GO:0033018">
    <property type="term" value="C:sarcoplasmic reticulum lumen"/>
    <property type="evidence" value="ECO:0007669"/>
    <property type="project" value="UniProtKB-SubCell"/>
</dbReference>
<dbReference type="EnsemblMetazoa" id="PPA18702.1">
    <property type="protein sequence ID" value="PPA18702.1"/>
    <property type="gene ID" value="WBGene00108256"/>
</dbReference>
<dbReference type="InterPro" id="IPR041858">
    <property type="entry name" value="Calsequestrin_middle_dom"/>
</dbReference>
<keyword evidence="11" id="KW-1185">Reference proteome</keyword>
<dbReference type="FunFam" id="3.40.30.10:FF:000346">
    <property type="entry name" value="Calsequestrin"/>
    <property type="match status" value="1"/>
</dbReference>
<accession>A0A2A6D0L7</accession>
<dbReference type="SMART" id="SM00241">
    <property type="entry name" value="ZP"/>
    <property type="match status" value="1"/>
</dbReference>
<dbReference type="InterPro" id="IPR001393">
    <property type="entry name" value="Calsequestrin"/>
</dbReference>